<feature type="transmembrane region" description="Helical" evidence="8">
    <location>
        <begin position="148"/>
        <end position="168"/>
    </location>
</feature>
<evidence type="ECO:0000313" key="9">
    <source>
        <dbReference type="EMBL" id="BCN28813.1"/>
    </source>
</evidence>
<keyword evidence="6 8" id="KW-1133">Transmembrane helix</keyword>
<gene>
    <name evidence="9" type="ORF">bsdtb5_01080</name>
</gene>
<feature type="transmembrane region" description="Helical" evidence="8">
    <location>
        <begin position="42"/>
        <end position="61"/>
    </location>
</feature>
<evidence type="ECO:0000256" key="8">
    <source>
        <dbReference type="SAM" id="Phobius"/>
    </source>
</evidence>
<feature type="transmembrane region" description="Helical" evidence="8">
    <location>
        <begin position="18"/>
        <end position="36"/>
    </location>
</feature>
<keyword evidence="10" id="KW-1185">Reference proteome</keyword>
<feature type="transmembrane region" description="Helical" evidence="8">
    <location>
        <begin position="82"/>
        <end position="106"/>
    </location>
</feature>
<evidence type="ECO:0000256" key="4">
    <source>
        <dbReference type="ARBA" id="ARBA00022544"/>
    </source>
</evidence>
<keyword evidence="3" id="KW-0813">Transport</keyword>
<dbReference type="EMBL" id="AP024169">
    <property type="protein sequence ID" value="BCN28813.1"/>
    <property type="molecule type" value="Genomic_DNA"/>
</dbReference>
<evidence type="ECO:0000256" key="2">
    <source>
        <dbReference type="ARBA" id="ARBA00007998"/>
    </source>
</evidence>
<evidence type="ECO:0000256" key="1">
    <source>
        <dbReference type="ARBA" id="ARBA00004141"/>
    </source>
</evidence>
<dbReference type="PANTHER" id="PTHR34975:SF2">
    <property type="entry name" value="SPORE GERMINATION PROTEIN A2"/>
    <property type="match status" value="1"/>
</dbReference>
<evidence type="ECO:0000256" key="5">
    <source>
        <dbReference type="ARBA" id="ARBA00022692"/>
    </source>
</evidence>
<dbReference type="GO" id="GO:0016020">
    <property type="term" value="C:membrane"/>
    <property type="evidence" value="ECO:0007669"/>
    <property type="project" value="UniProtKB-SubCell"/>
</dbReference>
<accession>A0A7R7EHH0</accession>
<feature type="transmembrane region" description="Helical" evidence="8">
    <location>
        <begin position="220"/>
        <end position="242"/>
    </location>
</feature>
<dbReference type="InterPro" id="IPR004761">
    <property type="entry name" value="Spore_GerAB"/>
</dbReference>
<dbReference type="PANTHER" id="PTHR34975">
    <property type="entry name" value="SPORE GERMINATION PROTEIN A2"/>
    <property type="match status" value="1"/>
</dbReference>
<sequence>MVIEDNNKISLKQSRKMLVFDLFSIPGLIVPYLAANTAGRDGILTIIIGTVFAILYAIIILRLSSCIQGGFIEYSQRSVGKILTAFFYLFYLVKLFATLVFSVAFMGSIIRDTFLVDTNFNIIIAILLLTCSYTAFRGVEVRARVIEFLYYIVLVPIIILLLLGIKGIDINNLAPIITSSGTNIIAGSYYVLLAYSAIDLFIIIPAFLCKPTKAKIKFNWSIGFIGLFNLLLFCVTVGNLGVVGTTKKLWATVTVMQMIKMPGGMIKRQDGIMLSLWLLAAFTFISMLIFYLSYLTNKVLGRKDYQYFILPFVVIAFLVTLIKIDITTLFEYYGKYMAYIGFPQSILIPVIIVSIGKLRKIKGVEEEKEDE</sequence>
<evidence type="ECO:0000256" key="7">
    <source>
        <dbReference type="ARBA" id="ARBA00023136"/>
    </source>
</evidence>
<reference evidence="9 10" key="1">
    <citation type="submission" date="2020-11" db="EMBL/GenBank/DDBJ databases">
        <title>Draft genome sequencing of a Lachnospiraceae strain isolated from anoxic soil subjected to BSD treatment.</title>
        <authorList>
            <person name="Uek A."/>
            <person name="Tonouchi A."/>
        </authorList>
    </citation>
    <scope>NUCLEOTIDE SEQUENCE [LARGE SCALE GENOMIC DNA]</scope>
    <source>
        <strain evidence="9 10">TB5</strain>
    </source>
</reference>
<comment type="subcellular location">
    <subcellularLocation>
        <location evidence="1">Membrane</location>
        <topology evidence="1">Multi-pass membrane protein</topology>
    </subcellularLocation>
</comment>
<feature type="transmembrane region" description="Helical" evidence="8">
    <location>
        <begin position="188"/>
        <end position="208"/>
    </location>
</feature>
<dbReference type="Proteomes" id="UP000595897">
    <property type="component" value="Chromosome"/>
</dbReference>
<evidence type="ECO:0000256" key="3">
    <source>
        <dbReference type="ARBA" id="ARBA00022448"/>
    </source>
</evidence>
<feature type="transmembrane region" description="Helical" evidence="8">
    <location>
        <begin position="118"/>
        <end position="136"/>
    </location>
</feature>
<organism evidence="9 10">
    <name type="scientific">Anaeromicropila herbilytica</name>
    <dbReference type="NCBI Taxonomy" id="2785025"/>
    <lineage>
        <taxon>Bacteria</taxon>
        <taxon>Bacillati</taxon>
        <taxon>Bacillota</taxon>
        <taxon>Clostridia</taxon>
        <taxon>Lachnospirales</taxon>
        <taxon>Lachnospiraceae</taxon>
        <taxon>Anaeromicropila</taxon>
    </lineage>
</organism>
<comment type="similarity">
    <text evidence="2">Belongs to the amino acid-polyamine-organocation (APC) superfamily. Spore germination protein (SGP) (TC 2.A.3.9) family.</text>
</comment>
<dbReference type="AlphaFoldDB" id="A0A7R7EHH0"/>
<dbReference type="Pfam" id="PF03845">
    <property type="entry name" value="Spore_permease"/>
    <property type="match status" value="1"/>
</dbReference>
<dbReference type="KEGG" id="ahb:bsdtb5_01080"/>
<dbReference type="Gene3D" id="1.20.1740.10">
    <property type="entry name" value="Amino acid/polyamine transporter I"/>
    <property type="match status" value="1"/>
</dbReference>
<feature type="transmembrane region" description="Helical" evidence="8">
    <location>
        <begin position="336"/>
        <end position="355"/>
    </location>
</feature>
<dbReference type="GO" id="GO:0009847">
    <property type="term" value="P:spore germination"/>
    <property type="evidence" value="ECO:0007669"/>
    <property type="project" value="InterPro"/>
</dbReference>
<feature type="transmembrane region" description="Helical" evidence="8">
    <location>
        <begin position="307"/>
        <end position="324"/>
    </location>
</feature>
<name>A0A7R7EHH0_9FIRM</name>
<keyword evidence="5 8" id="KW-0812">Transmembrane</keyword>
<evidence type="ECO:0000313" key="10">
    <source>
        <dbReference type="Proteomes" id="UP000595897"/>
    </source>
</evidence>
<keyword evidence="4" id="KW-0309">Germination</keyword>
<dbReference type="NCBIfam" id="TIGR00912">
    <property type="entry name" value="2A0309"/>
    <property type="match status" value="1"/>
</dbReference>
<keyword evidence="7 8" id="KW-0472">Membrane</keyword>
<evidence type="ECO:0000256" key="6">
    <source>
        <dbReference type="ARBA" id="ARBA00022989"/>
    </source>
</evidence>
<proteinExistence type="inferred from homology"/>
<dbReference type="RefSeq" id="WP_271714121.1">
    <property type="nucleotide sequence ID" value="NZ_AP024169.1"/>
</dbReference>
<protein>
    <submittedName>
        <fullName evidence="9">Germination protein</fullName>
    </submittedName>
</protein>
<feature type="transmembrane region" description="Helical" evidence="8">
    <location>
        <begin position="272"/>
        <end position="295"/>
    </location>
</feature>